<organism evidence="2 3">
    <name type="scientific">Stylosanthes scabra</name>
    <dbReference type="NCBI Taxonomy" id="79078"/>
    <lineage>
        <taxon>Eukaryota</taxon>
        <taxon>Viridiplantae</taxon>
        <taxon>Streptophyta</taxon>
        <taxon>Embryophyta</taxon>
        <taxon>Tracheophyta</taxon>
        <taxon>Spermatophyta</taxon>
        <taxon>Magnoliopsida</taxon>
        <taxon>eudicotyledons</taxon>
        <taxon>Gunneridae</taxon>
        <taxon>Pentapetalae</taxon>
        <taxon>rosids</taxon>
        <taxon>fabids</taxon>
        <taxon>Fabales</taxon>
        <taxon>Fabaceae</taxon>
        <taxon>Papilionoideae</taxon>
        <taxon>50 kb inversion clade</taxon>
        <taxon>dalbergioids sensu lato</taxon>
        <taxon>Dalbergieae</taxon>
        <taxon>Pterocarpus clade</taxon>
        <taxon>Stylosanthes</taxon>
    </lineage>
</organism>
<feature type="non-terminal residue" evidence="2">
    <location>
        <position position="1"/>
    </location>
</feature>
<dbReference type="EMBL" id="JASCZI010121896">
    <property type="protein sequence ID" value="MED6163235.1"/>
    <property type="molecule type" value="Genomic_DNA"/>
</dbReference>
<accession>A0ABU6USF0</accession>
<reference evidence="2 3" key="1">
    <citation type="journal article" date="2023" name="Plants (Basel)">
        <title>Bridging the Gap: Combining Genomics and Transcriptomics Approaches to Understand Stylosanthes scabra, an Orphan Legume from the Brazilian Caatinga.</title>
        <authorList>
            <person name="Ferreira-Neto J.R.C."/>
            <person name="da Silva M.D."/>
            <person name="Binneck E."/>
            <person name="de Melo N.F."/>
            <person name="da Silva R.H."/>
            <person name="de Melo A.L.T.M."/>
            <person name="Pandolfi V."/>
            <person name="Bustamante F.O."/>
            <person name="Brasileiro-Vidal A.C."/>
            <person name="Benko-Iseppon A.M."/>
        </authorList>
    </citation>
    <scope>NUCLEOTIDE SEQUENCE [LARGE SCALE GENOMIC DNA]</scope>
    <source>
        <tissue evidence="2">Leaves</tissue>
    </source>
</reference>
<evidence type="ECO:0000313" key="2">
    <source>
        <dbReference type="EMBL" id="MED6163235.1"/>
    </source>
</evidence>
<feature type="region of interest" description="Disordered" evidence="1">
    <location>
        <begin position="95"/>
        <end position="138"/>
    </location>
</feature>
<comment type="caution">
    <text evidence="2">The sequence shown here is derived from an EMBL/GenBank/DDBJ whole genome shotgun (WGS) entry which is preliminary data.</text>
</comment>
<feature type="compositionally biased region" description="Basic residues" evidence="1">
    <location>
        <begin position="95"/>
        <end position="122"/>
    </location>
</feature>
<feature type="region of interest" description="Disordered" evidence="1">
    <location>
        <begin position="281"/>
        <end position="305"/>
    </location>
</feature>
<evidence type="ECO:0000256" key="1">
    <source>
        <dbReference type="SAM" id="MobiDB-lite"/>
    </source>
</evidence>
<keyword evidence="3" id="KW-1185">Reference proteome</keyword>
<protein>
    <submittedName>
        <fullName evidence="2">Uncharacterized protein</fullName>
    </submittedName>
</protein>
<dbReference type="Proteomes" id="UP001341840">
    <property type="component" value="Unassembled WGS sequence"/>
</dbReference>
<proteinExistence type="predicted"/>
<name>A0ABU6USF0_9FABA</name>
<gene>
    <name evidence="2" type="ORF">PIB30_078039</name>
</gene>
<sequence>KLKDRDFSMCPRCNDVFDAEDAEIFQKERMKKELARREEHVRQCNATRRATEPVPYGRPHHNLAAMWMGEVHRHRDIELREREAYEARYQARRVSARGHFGGRHAGPRGNHPRGRGRGRRSFQGKPHQGVSSNAGPSRVSAFDHLSIPYKTLGQRHPSLSLRSRYLQYDKQDDHGEGYSSITIPNNLVTSILIEYIVNGLQTTTTGFCGVTNPTSPVLVPDHYRTHFPEDTTLDAPTARIDSGIRGIDSMEPFRELVACGGVRIDFKGFLERNHEVTEEEEVKQSKVAWTEPQSNPGSKLGHVWT</sequence>
<evidence type="ECO:0000313" key="3">
    <source>
        <dbReference type="Proteomes" id="UP001341840"/>
    </source>
</evidence>